<comment type="similarity">
    <text evidence="1">Belongs to the FAD-binding monooxygenase family.</text>
</comment>
<reference evidence="2" key="1">
    <citation type="submission" date="2023-06" db="EMBL/GenBank/DDBJ databases">
        <title>Genome-scale phylogeny and comparative genomics of the fungal order Sordariales.</title>
        <authorList>
            <consortium name="Lawrence Berkeley National Laboratory"/>
            <person name="Hensen N."/>
            <person name="Bonometti L."/>
            <person name="Westerberg I."/>
            <person name="Brannstrom I.O."/>
            <person name="Guillou S."/>
            <person name="Cros-Aarteil S."/>
            <person name="Calhoun S."/>
            <person name="Haridas S."/>
            <person name="Kuo A."/>
            <person name="Mondo S."/>
            <person name="Pangilinan J."/>
            <person name="Riley R."/>
            <person name="Labutti K."/>
            <person name="Andreopoulos B."/>
            <person name="Lipzen A."/>
            <person name="Chen C."/>
            <person name="Yanf M."/>
            <person name="Daum C."/>
            <person name="Ng V."/>
            <person name="Clum A."/>
            <person name="Steindorff A."/>
            <person name="Ohm R."/>
            <person name="Martin F."/>
            <person name="Silar P."/>
            <person name="Natvig D."/>
            <person name="Lalanne C."/>
            <person name="Gautier V."/>
            <person name="Ament-Velasquez S.L."/>
            <person name="Kruys A."/>
            <person name="Hutchinson M.I."/>
            <person name="Powell A.J."/>
            <person name="Barry K."/>
            <person name="Miller A.N."/>
            <person name="Grigoriev I.V."/>
            <person name="Debuchy R."/>
            <person name="Gladieux P."/>
            <person name="Thoren M.H."/>
            <person name="Johannesson H."/>
        </authorList>
    </citation>
    <scope>NUCLEOTIDE SEQUENCE</scope>
    <source>
        <strain evidence="2">SMH4607-1</strain>
    </source>
</reference>
<dbReference type="PANTHER" id="PTHR42877:SF4">
    <property type="entry name" value="FAD_NAD(P)-BINDING DOMAIN-CONTAINING PROTEIN-RELATED"/>
    <property type="match status" value="1"/>
</dbReference>
<keyword evidence="2" id="KW-0560">Oxidoreductase</keyword>
<evidence type="ECO:0000313" key="2">
    <source>
        <dbReference type="EMBL" id="KAK0704352.1"/>
    </source>
</evidence>
<keyword evidence="3" id="KW-1185">Reference proteome</keyword>
<keyword evidence="2" id="KW-0503">Monooxygenase</keyword>
<dbReference type="Gene3D" id="3.50.50.60">
    <property type="entry name" value="FAD/NAD(P)-binding domain"/>
    <property type="match status" value="3"/>
</dbReference>
<protein>
    <submittedName>
        <fullName evidence="2">Monooxygenase</fullName>
    </submittedName>
</protein>
<comment type="caution">
    <text evidence="2">The sequence shown here is derived from an EMBL/GenBank/DDBJ whole genome shotgun (WGS) entry which is preliminary data.</text>
</comment>
<proteinExistence type="inferred from homology"/>
<evidence type="ECO:0000256" key="1">
    <source>
        <dbReference type="ARBA" id="ARBA00010139"/>
    </source>
</evidence>
<dbReference type="SUPFAM" id="SSF51905">
    <property type="entry name" value="FAD/NAD(P)-binding domain"/>
    <property type="match status" value="1"/>
</dbReference>
<sequence length="488" mass="54214">MSITRFLIVGTGFGGIEMAVALQKAGIDDFVMLEKGNDIGGVWRDNSYPGCSCDVPSHLYSFSFAPYKGREKRFPPQQDILAYLRQVATDFRLWPHIRLNTAVAQAAFQEAQKRWQVITASGEMYDAECVIFAVGQLHRPDFADIPGRQDFLGPKLHPAVWDHAVDLREKRIAIIGTGSSAAQMLPSLASVARSVTVYQRSPGWILPKPSSDFGLLSRLALRVPGTHYLYRKSLYYGADVLLSPVVRSRLLGRAAEAVGRYHLRRQVKDASLRLKLLPSYPIGSKRILFDSHFYPALTRSNVRLITESITQITATGIETANGERIAADIIVFTTGFKTSEFLAPISILGRDSRSLNEEWASGAEAFMGLAVHGYPNAFIIAGPNTFNPAGSNPAMKEVQVAYIMRCLRWKQDTGADAVEVRKGAMEGYREWLDGKMNRTIWPASVNSWYKHESGKITNPWPASARSFAKMMRIHPGDSFQVVGDLGKR</sequence>
<gene>
    <name evidence="2" type="ORF">B0H67DRAFT_348214</name>
</gene>
<dbReference type="InterPro" id="IPR051209">
    <property type="entry name" value="FAD-bind_Monooxygenase_sf"/>
</dbReference>
<accession>A0AA39ZVK4</accession>
<evidence type="ECO:0000313" key="3">
    <source>
        <dbReference type="Proteomes" id="UP001172102"/>
    </source>
</evidence>
<dbReference type="PANTHER" id="PTHR42877">
    <property type="entry name" value="L-ORNITHINE N(5)-MONOOXYGENASE-RELATED"/>
    <property type="match status" value="1"/>
</dbReference>
<dbReference type="InterPro" id="IPR036188">
    <property type="entry name" value="FAD/NAD-bd_sf"/>
</dbReference>
<dbReference type="EMBL" id="JAUKUA010000007">
    <property type="protein sequence ID" value="KAK0704352.1"/>
    <property type="molecule type" value="Genomic_DNA"/>
</dbReference>
<dbReference type="Proteomes" id="UP001172102">
    <property type="component" value="Unassembled WGS sequence"/>
</dbReference>
<dbReference type="Pfam" id="PF13738">
    <property type="entry name" value="Pyr_redox_3"/>
    <property type="match status" value="1"/>
</dbReference>
<organism evidence="2 3">
    <name type="scientific">Lasiosphaeris hirsuta</name>
    <dbReference type="NCBI Taxonomy" id="260670"/>
    <lineage>
        <taxon>Eukaryota</taxon>
        <taxon>Fungi</taxon>
        <taxon>Dikarya</taxon>
        <taxon>Ascomycota</taxon>
        <taxon>Pezizomycotina</taxon>
        <taxon>Sordariomycetes</taxon>
        <taxon>Sordariomycetidae</taxon>
        <taxon>Sordariales</taxon>
        <taxon>Lasiosphaeriaceae</taxon>
        <taxon>Lasiosphaeris</taxon>
    </lineage>
</organism>
<name>A0AA39ZVK4_9PEZI</name>
<dbReference type="AlphaFoldDB" id="A0AA39ZVK4"/>
<dbReference type="GO" id="GO:0004497">
    <property type="term" value="F:monooxygenase activity"/>
    <property type="evidence" value="ECO:0007669"/>
    <property type="project" value="UniProtKB-KW"/>
</dbReference>